<feature type="compositionally biased region" description="Basic and acidic residues" evidence="1">
    <location>
        <begin position="37"/>
        <end position="46"/>
    </location>
</feature>
<organism evidence="2 3">
    <name type="scientific">Tremella mesenterica</name>
    <name type="common">Jelly fungus</name>
    <dbReference type="NCBI Taxonomy" id="5217"/>
    <lineage>
        <taxon>Eukaryota</taxon>
        <taxon>Fungi</taxon>
        <taxon>Dikarya</taxon>
        <taxon>Basidiomycota</taxon>
        <taxon>Agaricomycotina</taxon>
        <taxon>Tremellomycetes</taxon>
        <taxon>Tremellales</taxon>
        <taxon>Tremellaceae</taxon>
        <taxon>Tremella</taxon>
    </lineage>
</organism>
<proteinExistence type="predicted"/>
<sequence length="288" mass="31760">MGQTDTTLGQADTTLGQADATMDQTGSARISMGQDHSGWRQDDAARRGGATPGGPNDGYIRSTFCLDPLQGSIYHKLHLEEALIAKINEYTARGTLLTPKHLTGHLPSYADIRIRVASKFYCVQEVARLRVDTPENRIAFLTLARETFDAGQYHPENVYNVDKVAFDLAGGRRNEGHKDVIATISTSDAPVPPFLIHPGKHLMSDWFRVQQNTQIQQAVVTDSRYINCYGVTTNRENSIEFDGLGKRTAGIGGSAAVDRDGFSLFEISPLGLLKSGFYLSKYVHRRLQ</sequence>
<gene>
    <name evidence="2" type="ORF">M231_05771</name>
</gene>
<evidence type="ECO:0000256" key="1">
    <source>
        <dbReference type="SAM" id="MobiDB-lite"/>
    </source>
</evidence>
<dbReference type="EMBL" id="SDIL01000082">
    <property type="protein sequence ID" value="RXK36938.1"/>
    <property type="molecule type" value="Genomic_DNA"/>
</dbReference>
<feature type="region of interest" description="Disordered" evidence="1">
    <location>
        <begin position="27"/>
        <end position="57"/>
    </location>
</feature>
<evidence type="ECO:0000313" key="3">
    <source>
        <dbReference type="Proteomes" id="UP000289152"/>
    </source>
</evidence>
<protein>
    <submittedName>
        <fullName evidence="2">Uncharacterized protein</fullName>
    </submittedName>
</protein>
<dbReference type="InParanoid" id="A0A4Q1BH65"/>
<evidence type="ECO:0000313" key="2">
    <source>
        <dbReference type="EMBL" id="RXK36938.1"/>
    </source>
</evidence>
<dbReference type="AlphaFoldDB" id="A0A4Q1BH65"/>
<dbReference type="VEuPathDB" id="FungiDB:TREMEDRAFT_28153"/>
<reference evidence="2 3" key="1">
    <citation type="submission" date="2016-06" db="EMBL/GenBank/DDBJ databases">
        <title>Evolution of pathogenesis and genome organization in the Tremellales.</title>
        <authorList>
            <person name="Cuomo C."/>
            <person name="Litvintseva A."/>
            <person name="Heitman J."/>
            <person name="Chen Y."/>
            <person name="Sun S."/>
            <person name="Springer D."/>
            <person name="Dromer F."/>
            <person name="Young S."/>
            <person name="Zeng Q."/>
            <person name="Chapman S."/>
            <person name="Gujja S."/>
            <person name="Saif S."/>
            <person name="Birren B."/>
        </authorList>
    </citation>
    <scope>NUCLEOTIDE SEQUENCE [LARGE SCALE GENOMIC DNA]</scope>
    <source>
        <strain evidence="2 3">ATCC 28783</strain>
    </source>
</reference>
<name>A0A4Q1BH65_TREME</name>
<accession>A0A4Q1BH65</accession>
<keyword evidence="3" id="KW-1185">Reference proteome</keyword>
<comment type="caution">
    <text evidence="2">The sequence shown here is derived from an EMBL/GenBank/DDBJ whole genome shotgun (WGS) entry which is preliminary data.</text>
</comment>
<dbReference type="Proteomes" id="UP000289152">
    <property type="component" value="Unassembled WGS sequence"/>
</dbReference>